<evidence type="ECO:0000256" key="1">
    <source>
        <dbReference type="ARBA" id="ARBA00022723"/>
    </source>
</evidence>
<gene>
    <name evidence="7" type="primary">LOC112689722</name>
</gene>
<dbReference type="Pfam" id="PF02892">
    <property type="entry name" value="zf-BED"/>
    <property type="match status" value="1"/>
</dbReference>
<dbReference type="GeneID" id="112689722"/>
<accession>A0A8B8G8Z0</accession>
<dbReference type="RefSeq" id="XP_025419338.1">
    <property type="nucleotide sequence ID" value="XM_025563553.1"/>
</dbReference>
<keyword evidence="3" id="KW-0862">Zinc</keyword>
<keyword evidence="1" id="KW-0479">Metal-binding</keyword>
<dbReference type="InterPro" id="IPR003656">
    <property type="entry name" value="Znf_BED"/>
</dbReference>
<name>A0A8B8G8Z0_9HEMI</name>
<evidence type="ECO:0000256" key="3">
    <source>
        <dbReference type="ARBA" id="ARBA00022833"/>
    </source>
</evidence>
<protein>
    <submittedName>
        <fullName evidence="7">Zinc finger BED domain-containing protein 5-like</fullName>
    </submittedName>
</protein>
<keyword evidence="6" id="KW-1185">Reference proteome</keyword>
<evidence type="ECO:0000313" key="7">
    <source>
        <dbReference type="RefSeq" id="XP_025419338.1"/>
    </source>
</evidence>
<dbReference type="OrthoDB" id="6620606at2759"/>
<dbReference type="AlphaFoldDB" id="A0A8B8G8Z0"/>
<proteinExistence type="predicted"/>
<feature type="region of interest" description="Disordered" evidence="4">
    <location>
        <begin position="16"/>
        <end position="56"/>
    </location>
</feature>
<evidence type="ECO:0000256" key="4">
    <source>
        <dbReference type="SAM" id="MobiDB-lite"/>
    </source>
</evidence>
<reference evidence="7" key="1">
    <citation type="submission" date="2025-08" db="UniProtKB">
        <authorList>
            <consortium name="RefSeq"/>
        </authorList>
    </citation>
    <scope>IDENTIFICATION</scope>
    <source>
        <tissue evidence="7">Whole body</tissue>
    </source>
</reference>
<organism evidence="6 7">
    <name type="scientific">Sipha flava</name>
    <name type="common">yellow sugarcane aphid</name>
    <dbReference type="NCBI Taxonomy" id="143950"/>
    <lineage>
        <taxon>Eukaryota</taxon>
        <taxon>Metazoa</taxon>
        <taxon>Ecdysozoa</taxon>
        <taxon>Arthropoda</taxon>
        <taxon>Hexapoda</taxon>
        <taxon>Insecta</taxon>
        <taxon>Pterygota</taxon>
        <taxon>Neoptera</taxon>
        <taxon>Paraneoptera</taxon>
        <taxon>Hemiptera</taxon>
        <taxon>Sternorrhyncha</taxon>
        <taxon>Aphidomorpha</taxon>
        <taxon>Aphidoidea</taxon>
        <taxon>Aphididae</taxon>
        <taxon>Sipha</taxon>
    </lineage>
</organism>
<dbReference type="GO" id="GO:0008270">
    <property type="term" value="F:zinc ion binding"/>
    <property type="evidence" value="ECO:0007669"/>
    <property type="project" value="UniProtKB-KW"/>
</dbReference>
<keyword evidence="2" id="KW-0863">Zinc-finger</keyword>
<evidence type="ECO:0000313" key="6">
    <source>
        <dbReference type="Proteomes" id="UP000694846"/>
    </source>
</evidence>
<sequence>MDNWLKTGRLLSLEKTGLTSTSNSSTSSIPSENSTSHCKAAPPQKLTVENEASPSKEYTQINFSKGKKRRYDEEYLSFRFIPIGIDTFPDVRCIVCEKIFNNSSLVPAKLRRHLESNHPNLKGKDLEFFRMKKDISDESTSSLDFNDF</sequence>
<feature type="compositionally biased region" description="Low complexity" evidence="4">
    <location>
        <begin position="19"/>
        <end position="36"/>
    </location>
</feature>
<dbReference type="Proteomes" id="UP000694846">
    <property type="component" value="Unplaced"/>
</dbReference>
<dbReference type="GO" id="GO:0003677">
    <property type="term" value="F:DNA binding"/>
    <property type="evidence" value="ECO:0007669"/>
    <property type="project" value="InterPro"/>
</dbReference>
<feature type="domain" description="BED-type" evidence="5">
    <location>
        <begin position="91"/>
        <end position="119"/>
    </location>
</feature>
<evidence type="ECO:0000256" key="2">
    <source>
        <dbReference type="ARBA" id="ARBA00022771"/>
    </source>
</evidence>
<evidence type="ECO:0000259" key="5">
    <source>
        <dbReference type="Pfam" id="PF02892"/>
    </source>
</evidence>